<organism evidence="1 2">
    <name type="scientific">Polyangium jinanense</name>
    <dbReference type="NCBI Taxonomy" id="2829994"/>
    <lineage>
        <taxon>Bacteria</taxon>
        <taxon>Pseudomonadati</taxon>
        <taxon>Myxococcota</taxon>
        <taxon>Polyangia</taxon>
        <taxon>Polyangiales</taxon>
        <taxon>Polyangiaceae</taxon>
        <taxon>Polyangium</taxon>
    </lineage>
</organism>
<comment type="caution">
    <text evidence="1">The sequence shown here is derived from an EMBL/GenBank/DDBJ whole genome shotgun (WGS) entry which is preliminary data.</text>
</comment>
<evidence type="ECO:0000313" key="2">
    <source>
        <dbReference type="Proteomes" id="UP001151081"/>
    </source>
</evidence>
<reference evidence="1 2" key="1">
    <citation type="submission" date="2021-04" db="EMBL/GenBank/DDBJ databases">
        <title>Genome analysis of Polyangium sp.</title>
        <authorList>
            <person name="Li Y."/>
            <person name="Wang J."/>
        </authorList>
    </citation>
    <scope>NUCLEOTIDE SEQUENCE [LARGE SCALE GENOMIC DNA]</scope>
    <source>
        <strain evidence="1 2">SDU14</strain>
    </source>
</reference>
<dbReference type="EMBL" id="JAGTJJ010000001">
    <property type="protein sequence ID" value="MDC3979429.1"/>
    <property type="molecule type" value="Genomic_DNA"/>
</dbReference>
<gene>
    <name evidence="1" type="ORF">KEG57_02890</name>
</gene>
<dbReference type="InterPro" id="IPR021866">
    <property type="entry name" value="SpoIIAA-like"/>
</dbReference>
<dbReference type="Pfam" id="PF11964">
    <property type="entry name" value="SpoIIAA-like"/>
    <property type="match status" value="1"/>
</dbReference>
<accession>A0A9X4ANX4</accession>
<dbReference type="RefSeq" id="WP_272418153.1">
    <property type="nucleotide sequence ID" value="NZ_JAGTJJ010000001.1"/>
</dbReference>
<proteinExistence type="predicted"/>
<protein>
    <submittedName>
        <fullName evidence="1">STAS/SEC14 domain-containing protein</fullName>
    </submittedName>
</protein>
<keyword evidence="2" id="KW-1185">Reference proteome</keyword>
<sequence length="139" mass="15213">MEHDAPRIFRIGSAHRVTFEPPDLVMVSWDGPIEADDMVAVFDVLEEVSGGRQVLLLCDVSRTPGPTMQARQLAANDRRMVLMGPLAMVGTNFQVRVVVSMLETAARLVQGKTSPTAFFDDEASARAWLAAQRASLRAT</sequence>
<dbReference type="AlphaFoldDB" id="A0A9X4ANX4"/>
<dbReference type="Gene3D" id="3.40.50.10600">
    <property type="entry name" value="SpoIIaa-like domains"/>
    <property type="match status" value="1"/>
</dbReference>
<evidence type="ECO:0000313" key="1">
    <source>
        <dbReference type="EMBL" id="MDC3979429.1"/>
    </source>
</evidence>
<dbReference type="InterPro" id="IPR038396">
    <property type="entry name" value="SpoIIAA-like_sf"/>
</dbReference>
<dbReference type="Proteomes" id="UP001151081">
    <property type="component" value="Unassembled WGS sequence"/>
</dbReference>
<name>A0A9X4ANX4_9BACT</name>